<feature type="binding site" evidence="9 10">
    <location>
        <position position="164"/>
    </location>
    <ligand>
        <name>Zn(2+)</name>
        <dbReference type="ChEBI" id="CHEBI:29105"/>
    </ligand>
</feature>
<feature type="domain" description="Deacetylase sirtuin-type" evidence="12">
    <location>
        <begin position="1"/>
        <end position="262"/>
    </location>
</feature>
<comment type="caution">
    <text evidence="13">The sequence shown here is derived from an EMBL/GenBank/DDBJ whole genome shotgun (WGS) entry which is preliminary data.</text>
</comment>
<protein>
    <recommendedName>
        <fullName evidence="6">NAD-dependent protein deacetylase</fullName>
        <ecNumber evidence="6">2.3.1.286</ecNumber>
    </recommendedName>
</protein>
<dbReference type="GO" id="GO:0070403">
    <property type="term" value="F:NAD+ binding"/>
    <property type="evidence" value="ECO:0007669"/>
    <property type="project" value="UniProtKB-UniRule"/>
</dbReference>
<gene>
    <name evidence="13" type="ORF">Cboi02_000002300</name>
</gene>
<dbReference type="GO" id="GO:0017136">
    <property type="term" value="F:histone deacetylase activity, NAD-dependent"/>
    <property type="evidence" value="ECO:0007669"/>
    <property type="project" value="InterPro"/>
</dbReference>
<dbReference type="InterPro" id="IPR050134">
    <property type="entry name" value="NAD-dep_sirtuin_deacylases"/>
</dbReference>
<name>A0A9W6WET0_CANBO</name>
<keyword evidence="5 6" id="KW-0520">NAD</keyword>
<evidence type="ECO:0000256" key="8">
    <source>
        <dbReference type="PIRSR" id="PIRSR037938-2"/>
    </source>
</evidence>
<dbReference type="Gene3D" id="3.40.50.1220">
    <property type="entry name" value="TPP-binding domain"/>
    <property type="match status" value="1"/>
</dbReference>
<comment type="catalytic activity">
    <reaction evidence="6">
        <text>N(6)-acetyl-L-lysyl-[protein] + NAD(+) + H2O = 2''-O-acetyl-ADP-D-ribose + nicotinamide + L-lysyl-[protein]</text>
        <dbReference type="Rhea" id="RHEA:43636"/>
        <dbReference type="Rhea" id="RHEA-COMP:9752"/>
        <dbReference type="Rhea" id="RHEA-COMP:10731"/>
        <dbReference type="ChEBI" id="CHEBI:15377"/>
        <dbReference type="ChEBI" id="CHEBI:17154"/>
        <dbReference type="ChEBI" id="CHEBI:29969"/>
        <dbReference type="ChEBI" id="CHEBI:57540"/>
        <dbReference type="ChEBI" id="CHEBI:61930"/>
        <dbReference type="ChEBI" id="CHEBI:83767"/>
        <dbReference type="EC" id="2.3.1.286"/>
    </reaction>
</comment>
<keyword evidence="14" id="KW-1185">Reference proteome</keyword>
<evidence type="ECO:0000256" key="4">
    <source>
        <dbReference type="ARBA" id="ARBA00022833"/>
    </source>
</evidence>
<evidence type="ECO:0000256" key="3">
    <source>
        <dbReference type="ARBA" id="ARBA00022723"/>
    </source>
</evidence>
<evidence type="ECO:0000256" key="5">
    <source>
        <dbReference type="ARBA" id="ARBA00023027"/>
    </source>
</evidence>
<evidence type="ECO:0000259" key="12">
    <source>
        <dbReference type="PROSITE" id="PS50305"/>
    </source>
</evidence>
<dbReference type="PROSITE" id="PS50305">
    <property type="entry name" value="SIRTUIN"/>
    <property type="match status" value="1"/>
</dbReference>
<dbReference type="InterPro" id="IPR026591">
    <property type="entry name" value="Sirtuin_cat_small_dom_sf"/>
</dbReference>
<dbReference type="PANTHER" id="PTHR11085:SF6">
    <property type="entry name" value="NAD-DEPENDENT PROTEIN DEACETYLASE SIRTUIN-2"/>
    <property type="match status" value="1"/>
</dbReference>
<comment type="cofactor">
    <cofactor evidence="9">
        <name>Zn(2+)</name>
        <dbReference type="ChEBI" id="CHEBI:29105"/>
    </cofactor>
    <text evidence="9">Binds 1 zinc ion per subunit.</text>
</comment>
<feature type="compositionally biased region" description="Basic and acidic residues" evidence="11">
    <location>
        <begin position="319"/>
        <end position="353"/>
    </location>
</feature>
<dbReference type="InterPro" id="IPR003000">
    <property type="entry name" value="Sirtuin"/>
</dbReference>
<dbReference type="PIRSF" id="PIRSF037938">
    <property type="entry name" value="SIR2_euk"/>
    <property type="match status" value="1"/>
</dbReference>
<keyword evidence="3 6" id="KW-0479">Metal-binding</keyword>
<evidence type="ECO:0000256" key="7">
    <source>
        <dbReference type="PIRSR" id="PIRSR037938-1"/>
    </source>
</evidence>
<dbReference type="AlphaFoldDB" id="A0A9W6WET0"/>
<dbReference type="GO" id="GO:0005634">
    <property type="term" value="C:nucleus"/>
    <property type="evidence" value="ECO:0007669"/>
    <property type="project" value="TreeGrafter"/>
</dbReference>
<feature type="binding site" evidence="8">
    <location>
        <begin position="202"/>
        <end position="203"/>
    </location>
    <ligand>
        <name>NAD(+)</name>
        <dbReference type="ChEBI" id="CHEBI:57540"/>
    </ligand>
</feature>
<feature type="binding site" evidence="8">
    <location>
        <begin position="34"/>
        <end position="36"/>
    </location>
    <ligand>
        <name>NAD(+)</name>
        <dbReference type="ChEBI" id="CHEBI:57540"/>
    </ligand>
</feature>
<evidence type="ECO:0000256" key="2">
    <source>
        <dbReference type="ARBA" id="ARBA00022679"/>
    </source>
</evidence>
<feature type="binding site" evidence="8">
    <location>
        <begin position="106"/>
        <end position="109"/>
    </location>
    <ligand>
        <name>NAD(+)</name>
        <dbReference type="ChEBI" id="CHEBI:57540"/>
    </ligand>
</feature>
<dbReference type="EC" id="2.3.1.286" evidence="6"/>
<organism evidence="13 14">
    <name type="scientific">Candida boidinii</name>
    <name type="common">Yeast</name>
    <dbReference type="NCBI Taxonomy" id="5477"/>
    <lineage>
        <taxon>Eukaryota</taxon>
        <taxon>Fungi</taxon>
        <taxon>Dikarya</taxon>
        <taxon>Ascomycota</taxon>
        <taxon>Saccharomycotina</taxon>
        <taxon>Pichiomycetes</taxon>
        <taxon>Pichiales</taxon>
        <taxon>Pichiaceae</taxon>
        <taxon>Ogataea</taxon>
        <taxon>Ogataea/Candida clade</taxon>
    </lineage>
</organism>
<feature type="binding site" evidence="9 10">
    <location>
        <position position="161"/>
    </location>
    <ligand>
        <name>Zn(2+)</name>
        <dbReference type="ChEBI" id="CHEBI:29105"/>
    </ligand>
</feature>
<dbReference type="Proteomes" id="UP001165120">
    <property type="component" value="Unassembled WGS sequence"/>
</dbReference>
<dbReference type="InterPro" id="IPR026590">
    <property type="entry name" value="Ssirtuin_cat_dom"/>
</dbReference>
<feature type="binding site" evidence="9 10">
    <location>
        <position position="137"/>
    </location>
    <ligand>
        <name>Zn(2+)</name>
        <dbReference type="ChEBI" id="CHEBI:29105"/>
    </ligand>
</feature>
<dbReference type="Pfam" id="PF02146">
    <property type="entry name" value="SIR2"/>
    <property type="match status" value="1"/>
</dbReference>
<dbReference type="GO" id="GO:0008270">
    <property type="term" value="F:zinc ion binding"/>
    <property type="evidence" value="ECO:0007669"/>
    <property type="project" value="UniProtKB-UniRule"/>
</dbReference>
<keyword evidence="4 6" id="KW-0862">Zinc</keyword>
<dbReference type="Gene3D" id="3.30.1600.10">
    <property type="entry name" value="SIR2/SIRT2 'Small Domain"/>
    <property type="match status" value="1"/>
</dbReference>
<feature type="binding site" evidence="9 10">
    <location>
        <position position="134"/>
    </location>
    <ligand>
        <name>Zn(2+)</name>
        <dbReference type="ChEBI" id="CHEBI:29105"/>
    </ligand>
</feature>
<feature type="binding site" evidence="8">
    <location>
        <begin position="226"/>
        <end position="228"/>
    </location>
    <ligand>
        <name>NAD(+)</name>
        <dbReference type="ChEBI" id="CHEBI:57540"/>
    </ligand>
</feature>
<keyword evidence="2 6" id="KW-0808">Transferase</keyword>
<evidence type="ECO:0000313" key="13">
    <source>
        <dbReference type="EMBL" id="GME66556.1"/>
    </source>
</evidence>
<evidence type="ECO:0000256" key="9">
    <source>
        <dbReference type="PIRSR" id="PIRSR037938-3"/>
    </source>
</evidence>
<dbReference type="PANTHER" id="PTHR11085">
    <property type="entry name" value="NAD-DEPENDENT PROTEIN DEACYLASE SIRTUIN-5, MITOCHONDRIAL-RELATED"/>
    <property type="match status" value="1"/>
</dbReference>
<reference evidence="13" key="1">
    <citation type="submission" date="2023-04" db="EMBL/GenBank/DDBJ databases">
        <title>Candida boidinii NBRC 10035.</title>
        <authorList>
            <person name="Ichikawa N."/>
            <person name="Sato H."/>
            <person name="Tonouchi N."/>
        </authorList>
    </citation>
    <scope>NUCLEOTIDE SEQUENCE</scope>
    <source>
        <strain evidence="13">NBRC 10035</strain>
    </source>
</reference>
<sequence>MDKNIESLAKLIKKSKKIVFFTGAGISTSAGIPDFRSPETGLYSNLEKLKLPYAEAVFDIDYFEKNPKAFYTLADELYPGKFVPTRFHYFMKLVDKKKKLLRVYTQNIDTLERIAGITDDAIIEAHGSFANNHCIDCHAEMDTATLKFDMNDKSKNCIPRCRFCKGYVKPDIVFFGEALPEIFHSSWETDGDDLDLAIVAGTSLVVHPFASLPAEVSKKADRVLINREKCGCFKHDARKSDLIILSDCDSIADKLSEELGWKEELEDLIEKGNKAKEQDKLWNFEAVREKLTAKEESEILAQKIEESEKYIVPEETTEKEDITRHEENKSYQHKGSDETVEKLTSELENIELK</sequence>
<feature type="binding site" evidence="8">
    <location>
        <begin position="24"/>
        <end position="28"/>
    </location>
    <ligand>
        <name>NAD(+)</name>
        <dbReference type="ChEBI" id="CHEBI:57540"/>
    </ligand>
</feature>
<feature type="region of interest" description="Disordered" evidence="11">
    <location>
        <begin position="310"/>
        <end position="353"/>
    </location>
</feature>
<dbReference type="SUPFAM" id="SSF52467">
    <property type="entry name" value="DHS-like NAD/FAD-binding domain"/>
    <property type="match status" value="1"/>
</dbReference>
<proteinExistence type="inferred from homology"/>
<evidence type="ECO:0000313" key="14">
    <source>
        <dbReference type="Proteomes" id="UP001165120"/>
    </source>
</evidence>
<evidence type="ECO:0000256" key="6">
    <source>
        <dbReference type="PIRNR" id="PIRNR037938"/>
    </source>
</evidence>
<evidence type="ECO:0000256" key="11">
    <source>
        <dbReference type="SAM" id="MobiDB-lite"/>
    </source>
</evidence>
<dbReference type="EMBL" id="BSXN01000004">
    <property type="protein sequence ID" value="GME66556.1"/>
    <property type="molecule type" value="Genomic_DNA"/>
</dbReference>
<feature type="active site" description="Proton acceptor" evidence="7 10">
    <location>
        <position position="126"/>
    </location>
</feature>
<feature type="binding site" evidence="8">
    <location>
        <position position="248"/>
    </location>
    <ligand>
        <name>NAD(+)</name>
        <dbReference type="ChEBI" id="CHEBI:57540"/>
    </ligand>
</feature>
<accession>A0A9W6WET0</accession>
<evidence type="ECO:0000256" key="1">
    <source>
        <dbReference type="ARBA" id="ARBA00006924"/>
    </source>
</evidence>
<comment type="similarity">
    <text evidence="1 6">Belongs to the sirtuin family. Class I subfamily.</text>
</comment>
<dbReference type="InterPro" id="IPR017328">
    <property type="entry name" value="Sirtuin_class_I"/>
</dbReference>
<dbReference type="InterPro" id="IPR029035">
    <property type="entry name" value="DHS-like_NAD/FAD-binding_dom"/>
</dbReference>
<evidence type="ECO:0000256" key="10">
    <source>
        <dbReference type="PROSITE-ProRule" id="PRU00236"/>
    </source>
</evidence>